<feature type="non-terminal residue" evidence="1">
    <location>
        <position position="530"/>
    </location>
</feature>
<dbReference type="SUPFAM" id="SSF56672">
    <property type="entry name" value="DNA/RNA polymerases"/>
    <property type="match status" value="1"/>
</dbReference>
<dbReference type="PANTHER" id="PTHR47331:SF5">
    <property type="entry name" value="RIBONUCLEASE H"/>
    <property type="match status" value="1"/>
</dbReference>
<proteinExistence type="predicted"/>
<dbReference type="GO" id="GO:0071897">
    <property type="term" value="P:DNA biosynthetic process"/>
    <property type="evidence" value="ECO:0007669"/>
    <property type="project" value="UniProtKB-ARBA"/>
</dbReference>
<evidence type="ECO:0000313" key="1">
    <source>
        <dbReference type="EMBL" id="JAB66055.1"/>
    </source>
</evidence>
<dbReference type="AlphaFoldDB" id="V5G7F0"/>
<organism evidence="1">
    <name type="scientific">Anoplophora glabripennis</name>
    <name type="common">Asian longhorn beetle</name>
    <name type="synonym">Anoplophora nobilis</name>
    <dbReference type="NCBI Taxonomy" id="217634"/>
    <lineage>
        <taxon>Eukaryota</taxon>
        <taxon>Metazoa</taxon>
        <taxon>Ecdysozoa</taxon>
        <taxon>Arthropoda</taxon>
        <taxon>Hexapoda</taxon>
        <taxon>Insecta</taxon>
        <taxon>Pterygota</taxon>
        <taxon>Neoptera</taxon>
        <taxon>Endopterygota</taxon>
        <taxon>Coleoptera</taxon>
        <taxon>Polyphaga</taxon>
        <taxon>Cucujiformia</taxon>
        <taxon>Chrysomeloidea</taxon>
        <taxon>Cerambycidae</taxon>
        <taxon>Lamiinae</taxon>
        <taxon>Lamiini</taxon>
        <taxon>Anoplophora</taxon>
    </lineage>
</organism>
<dbReference type="PANTHER" id="PTHR47331">
    <property type="entry name" value="PHD-TYPE DOMAIN-CONTAINING PROTEIN"/>
    <property type="match status" value="1"/>
</dbReference>
<accession>V5G7F0</accession>
<dbReference type="InterPro" id="IPR043502">
    <property type="entry name" value="DNA/RNA_pol_sf"/>
</dbReference>
<protein>
    <submittedName>
        <fullName evidence="1">Uncharacterized protein</fullName>
    </submittedName>
</protein>
<sequence length="530" mass="59748">NEHHHTLLHFKQEASDIETPQVKTANVVTNINPQPSTSSCEVVTSIPANVFVNVDNFKTTVLLSTAIVDIFDSRGNIHSARVLLDSASQANFISEKCCNRLGLSSFDLNILIHGLDKMSSQSNRAVSCRIKPRGEISPTLSFDAIILPSICGNMPSSQIAIQNWDKFANIKLADPRFNTPGPIDILLGADSFPTILQDGRIVNEGGPSALNTIFGYVFMGKTQCNISSQIVSFCASTTLNLGLDTIFRKFWEIEEIPRLSTLSPEDNLCLQNFEKSYYRTKTGRFVVSLPFRDPEPSFSDSRTVALRRFYSLERRLLHDKALYKCYSEFMKDYLDCGHMQPFRNKLDDNKCFYIPHHCVLKPDSRTTKLRVVFDASAKESNGVSLNDTLLIGPKLQTDICKILLLFRLHAIAITADIKQMYRQILVTPSHRKYQLIFWRFSPNEPLQEFCLNTVTYGISSSPFLALKTMQQLAAESRVEYSLVSQIIMSDMYVDDVVTGCNSLEKALLIYKQLVALLKDGGFELRKWSSN</sequence>
<feature type="non-terminal residue" evidence="1">
    <location>
        <position position="1"/>
    </location>
</feature>
<reference evidence="1" key="1">
    <citation type="submission" date="2013-07" db="EMBL/GenBank/DDBJ databases">
        <title>Midgut Transcriptome Profiling of Anoplphora glabripennis, a Lignocellulose Degrading, Wood-Boring Cerambycid.</title>
        <authorList>
            <person name="Scully E.D."/>
            <person name="Hoover K."/>
            <person name="Carlson J.E."/>
            <person name="Tien M."/>
            <person name="Geib S.M."/>
        </authorList>
    </citation>
    <scope>NUCLEOTIDE SEQUENCE</scope>
</reference>
<dbReference type="EMBL" id="GALX01002411">
    <property type="protein sequence ID" value="JAB66055.1"/>
    <property type="molecule type" value="Transcribed_RNA"/>
</dbReference>
<name>V5G7F0_ANOGL</name>